<dbReference type="Proteomes" id="UP000467260">
    <property type="component" value="Chromosome"/>
</dbReference>
<organism evidence="1 2">
    <name type="scientific">Mycolicibacter hiberniae</name>
    <dbReference type="NCBI Taxonomy" id="29314"/>
    <lineage>
        <taxon>Bacteria</taxon>
        <taxon>Bacillati</taxon>
        <taxon>Actinomycetota</taxon>
        <taxon>Actinomycetes</taxon>
        <taxon>Mycobacteriales</taxon>
        <taxon>Mycobacteriaceae</taxon>
        <taxon>Mycolicibacter</taxon>
    </lineage>
</organism>
<protein>
    <recommendedName>
        <fullName evidence="3">Glyoxalase</fullName>
    </recommendedName>
</protein>
<dbReference type="KEGG" id="mhib:MHIB_03590"/>
<dbReference type="EMBL" id="AP022609">
    <property type="protein sequence ID" value="BBZ21941.1"/>
    <property type="molecule type" value="Genomic_DNA"/>
</dbReference>
<dbReference type="SUPFAM" id="SSF54593">
    <property type="entry name" value="Glyoxalase/Bleomycin resistance protein/Dihydroxybiphenyl dioxygenase"/>
    <property type="match status" value="1"/>
</dbReference>
<evidence type="ECO:0000313" key="2">
    <source>
        <dbReference type="Proteomes" id="UP000467260"/>
    </source>
</evidence>
<dbReference type="InterPro" id="IPR029068">
    <property type="entry name" value="Glyas_Bleomycin-R_OHBP_Dase"/>
</dbReference>
<evidence type="ECO:0008006" key="3">
    <source>
        <dbReference type="Google" id="ProtNLM"/>
    </source>
</evidence>
<keyword evidence="2" id="KW-1185">Reference proteome</keyword>
<proteinExistence type="predicted"/>
<gene>
    <name evidence="1" type="ORF">MHIB_03590</name>
</gene>
<dbReference type="Gene3D" id="3.10.180.10">
    <property type="entry name" value="2,3-Dihydroxybiphenyl 1,2-Dioxygenase, domain 1"/>
    <property type="match status" value="1"/>
</dbReference>
<accession>A0A7I7WZF6</accession>
<dbReference type="AlphaFoldDB" id="A0A7I7WZF6"/>
<reference evidence="1 2" key="1">
    <citation type="journal article" date="2019" name="Emerg. Microbes Infect.">
        <title>Comprehensive subspecies identification of 175 nontuberculous mycobacteria species based on 7547 genomic profiles.</title>
        <authorList>
            <person name="Matsumoto Y."/>
            <person name="Kinjo T."/>
            <person name="Motooka D."/>
            <person name="Nabeya D."/>
            <person name="Jung N."/>
            <person name="Uechi K."/>
            <person name="Horii T."/>
            <person name="Iida T."/>
            <person name="Fujita J."/>
            <person name="Nakamura S."/>
        </authorList>
    </citation>
    <scope>NUCLEOTIDE SEQUENCE [LARGE SCALE GENOMIC DNA]</scope>
    <source>
        <strain evidence="1 2">JCM 13571</strain>
    </source>
</reference>
<evidence type="ECO:0000313" key="1">
    <source>
        <dbReference type="EMBL" id="BBZ21941.1"/>
    </source>
</evidence>
<sequence length="125" mass="14312">MRVTHLDHSVKFYCDVFDCDVAIYERDAALLLTPNGFEIYLRAHEASRAAGVTNVGVEQFMWSVGSEEELQRIEQRMRLHDPSAYSNTVGEISFVDGADPDGIRVLVTYPTPHQLPREVIDRRFR</sequence>
<name>A0A7I7WZF6_9MYCO</name>
<dbReference type="CDD" id="cd06587">
    <property type="entry name" value="VOC"/>
    <property type="match status" value="1"/>
</dbReference>